<feature type="transmembrane region" description="Helical" evidence="1">
    <location>
        <begin position="483"/>
        <end position="506"/>
    </location>
</feature>
<organism evidence="2">
    <name type="scientific">Zooxanthella nutricula</name>
    <dbReference type="NCBI Taxonomy" id="1333877"/>
    <lineage>
        <taxon>Eukaryota</taxon>
        <taxon>Sar</taxon>
        <taxon>Alveolata</taxon>
        <taxon>Dinophyceae</taxon>
        <taxon>Peridiniales</taxon>
        <taxon>Peridiniales incertae sedis</taxon>
        <taxon>Zooxanthella</taxon>
    </lineage>
</organism>
<accession>A0A7S2Q0H7</accession>
<feature type="transmembrane region" description="Helical" evidence="1">
    <location>
        <begin position="411"/>
        <end position="429"/>
    </location>
</feature>
<dbReference type="SUPFAM" id="SSF52200">
    <property type="entry name" value="Toll/Interleukin receptor TIR domain"/>
    <property type="match status" value="1"/>
</dbReference>
<gene>
    <name evidence="2" type="ORF">BRAN1462_LOCUS48696</name>
</gene>
<reference evidence="2" key="1">
    <citation type="submission" date="2021-01" db="EMBL/GenBank/DDBJ databases">
        <authorList>
            <person name="Corre E."/>
            <person name="Pelletier E."/>
            <person name="Niang G."/>
            <person name="Scheremetjew M."/>
            <person name="Finn R."/>
            <person name="Kale V."/>
            <person name="Holt S."/>
            <person name="Cochrane G."/>
            <person name="Meng A."/>
            <person name="Brown T."/>
            <person name="Cohen L."/>
        </authorList>
    </citation>
    <scope>NUCLEOTIDE SEQUENCE</scope>
    <source>
        <strain evidence="2">RCC3387</strain>
    </source>
</reference>
<feature type="transmembrane region" description="Helical" evidence="1">
    <location>
        <begin position="441"/>
        <end position="463"/>
    </location>
</feature>
<dbReference type="AlphaFoldDB" id="A0A7S2Q0H7"/>
<sequence length="515" mass="56666">MPDVDIELSSWDYTSAEPTVSFQIAAEPSAKSISHIDRDAQSAREPPLQANELRRGVLVSELLSGFGRVVRMRADDLTVAQRAELYSVSHGVHAIDMFISHVCRTPGIKKYITLVVDRLGIFALLTAAVVPLMLFVLDACCQDLVRLGSMGVHFSMLLGGVIAAWVACAFGHVLCRCTYCFYDCACICQSDPELKAAGIRNIPAIIRTSRELVVLWDENYLTRLWCVYELAVAQSVGIPIRILPIDMYALLFESQILWAASSVCHMLVEAQIRKISAGPYPYMGVILVFIPFYACQAYAGRRCADVAAKLQEQLEVFDVHSAAISVESDRDLIFVGIEEMFGSLSNFNDRVRTSLKSASMCGLIGQTAMISYWGMLWQLLPSMPLLLSAWAGILHSSVPDRYGLPRCVFEATLRFGVVPVCIAGAMELGKRFTSGVRPAGAWAALAYASVGVLIPAIRFPWAFVVRGVPAWIGASGYHWLGEMHLCTLITALAMNGLTWVAAVWVFHPQRQSTQQ</sequence>
<keyword evidence="1" id="KW-0472">Membrane</keyword>
<evidence type="ECO:0000313" key="2">
    <source>
        <dbReference type="EMBL" id="CAD9628064.1"/>
    </source>
</evidence>
<keyword evidence="1" id="KW-1133">Transmembrane helix</keyword>
<name>A0A7S2Q0H7_9DINO</name>
<feature type="transmembrane region" description="Helical" evidence="1">
    <location>
        <begin position="119"/>
        <end position="137"/>
    </location>
</feature>
<dbReference type="InterPro" id="IPR035897">
    <property type="entry name" value="Toll_tir_struct_dom_sf"/>
</dbReference>
<proteinExistence type="predicted"/>
<evidence type="ECO:0000256" key="1">
    <source>
        <dbReference type="SAM" id="Phobius"/>
    </source>
</evidence>
<feature type="transmembrane region" description="Helical" evidence="1">
    <location>
        <begin position="157"/>
        <end position="175"/>
    </location>
</feature>
<protein>
    <submittedName>
        <fullName evidence="2">Uncharacterized protein</fullName>
    </submittedName>
</protein>
<dbReference type="EMBL" id="HBGW01076576">
    <property type="protein sequence ID" value="CAD9628064.1"/>
    <property type="molecule type" value="Transcribed_RNA"/>
</dbReference>
<keyword evidence="1" id="KW-0812">Transmembrane</keyword>